<sequence>MLDPSHNFKNSDIYKSNCPFKTLIYIVLVAIKNLPDNLFKITGFSKLKTILPLGMYMSPDLIHHRILFP</sequence>
<keyword evidence="2" id="KW-1185">Reference proteome</keyword>
<proteinExistence type="predicted"/>
<dbReference type="AlphaFoldDB" id="A0A9W6GLI5"/>
<name>A0A9W6GLI5_9FUSO</name>
<dbReference type="EMBL" id="BSDY01000016">
    <property type="protein sequence ID" value="GLI57309.1"/>
    <property type="molecule type" value="Genomic_DNA"/>
</dbReference>
<evidence type="ECO:0000313" key="1">
    <source>
        <dbReference type="EMBL" id="GLI57309.1"/>
    </source>
</evidence>
<comment type="caution">
    <text evidence="1">The sequence shown here is derived from an EMBL/GenBank/DDBJ whole genome shotgun (WGS) entry which is preliminary data.</text>
</comment>
<dbReference type="Proteomes" id="UP001144471">
    <property type="component" value="Unassembled WGS sequence"/>
</dbReference>
<evidence type="ECO:0000313" key="2">
    <source>
        <dbReference type="Proteomes" id="UP001144471"/>
    </source>
</evidence>
<reference evidence="1" key="1">
    <citation type="submission" date="2022-12" db="EMBL/GenBank/DDBJ databases">
        <title>Reference genome sequencing for broad-spectrum identification of bacterial and archaeal isolates by mass spectrometry.</title>
        <authorList>
            <person name="Sekiguchi Y."/>
            <person name="Tourlousse D.M."/>
        </authorList>
    </citation>
    <scope>NUCLEOTIDE SEQUENCE</scope>
    <source>
        <strain evidence="1">10succ1</strain>
    </source>
</reference>
<organism evidence="1 2">
    <name type="scientific">Propionigenium maris DSM 9537</name>
    <dbReference type="NCBI Taxonomy" id="1123000"/>
    <lineage>
        <taxon>Bacteria</taxon>
        <taxon>Fusobacteriati</taxon>
        <taxon>Fusobacteriota</taxon>
        <taxon>Fusobacteriia</taxon>
        <taxon>Fusobacteriales</taxon>
        <taxon>Fusobacteriaceae</taxon>
        <taxon>Propionigenium</taxon>
    </lineage>
</organism>
<gene>
    <name evidence="1" type="ORF">PM10SUCC1_28230</name>
</gene>
<protein>
    <submittedName>
        <fullName evidence="1">Uncharacterized protein</fullName>
    </submittedName>
</protein>
<accession>A0A9W6GLI5</accession>